<protein>
    <submittedName>
        <fullName evidence="1">Uncharacterized protein</fullName>
    </submittedName>
</protein>
<dbReference type="EMBL" id="LAJX01000012">
    <property type="protein sequence ID" value="KJV07911.1"/>
    <property type="molecule type" value="Genomic_DNA"/>
</dbReference>
<name>A0A0F3IMH9_9GAMM</name>
<evidence type="ECO:0000313" key="2">
    <source>
        <dbReference type="Proteomes" id="UP000033684"/>
    </source>
</evidence>
<reference evidence="2" key="1">
    <citation type="submission" date="2015-03" db="EMBL/GenBank/DDBJ databases">
        <title>Draft genome sequence of a novel methanotroph (Sn10-6) isolated from flooded ricefield rhizosphere in India.</title>
        <authorList>
            <person name="Pandit P.S."/>
            <person name="Pore S.D."/>
            <person name="Arora P."/>
            <person name="Kapse N.G."/>
            <person name="Dhakephalkar P.K."/>
            <person name="Rahalkar M.C."/>
        </authorList>
    </citation>
    <scope>NUCLEOTIDE SEQUENCE [LARGE SCALE GENOMIC DNA]</scope>
    <source>
        <strain evidence="2">Sn10-6</strain>
    </source>
</reference>
<reference evidence="1 2" key="2">
    <citation type="journal article" date="2016" name="Microb. Ecol.">
        <title>Genome Characteristics of a Novel Type I Methanotroph (Sn10-6) Isolated from a Flooded Indian Rice Field.</title>
        <authorList>
            <person name="Rahalkar M.C."/>
            <person name="Pandit P.S."/>
            <person name="Dhakephalkar P.K."/>
            <person name="Pore S."/>
            <person name="Arora P."/>
            <person name="Kapse N."/>
        </authorList>
    </citation>
    <scope>NUCLEOTIDE SEQUENCE [LARGE SCALE GENOMIC DNA]</scope>
    <source>
        <strain evidence="1 2">Sn10-6</strain>
    </source>
</reference>
<proteinExistence type="predicted"/>
<dbReference type="Proteomes" id="UP000033684">
    <property type="component" value="Unassembled WGS sequence"/>
</dbReference>
<accession>A0A0F3IMH9</accession>
<gene>
    <name evidence="1" type="ORF">VZ94_01530</name>
</gene>
<comment type="caution">
    <text evidence="1">The sequence shown here is derived from an EMBL/GenBank/DDBJ whole genome shotgun (WGS) entry which is preliminary data.</text>
</comment>
<evidence type="ECO:0000313" key="1">
    <source>
        <dbReference type="EMBL" id="KJV07911.1"/>
    </source>
</evidence>
<dbReference type="AlphaFoldDB" id="A0A0F3IMH9"/>
<organism evidence="1 2">
    <name type="scientific">Methylocucumis oryzae</name>
    <dbReference type="NCBI Taxonomy" id="1632867"/>
    <lineage>
        <taxon>Bacteria</taxon>
        <taxon>Pseudomonadati</taxon>
        <taxon>Pseudomonadota</taxon>
        <taxon>Gammaproteobacteria</taxon>
        <taxon>Methylococcales</taxon>
        <taxon>Methylococcaceae</taxon>
        <taxon>Methylocucumis</taxon>
    </lineage>
</organism>
<sequence length="95" mass="10188">MVGNIAAKCAQEQKPNIFLGVALTPKWMVTMTEYLVKTTPGFKAIRCADRMCRTKGGASFACFLDRCASCLGTSYSALAVPGGYKGVLSKTSLRK</sequence>
<keyword evidence="2" id="KW-1185">Reference proteome</keyword>